<proteinExistence type="predicted"/>
<organism evidence="1 2">
    <name type="scientific">Geomonas paludis</name>
    <dbReference type="NCBI Taxonomy" id="2740185"/>
    <lineage>
        <taxon>Bacteria</taxon>
        <taxon>Pseudomonadati</taxon>
        <taxon>Thermodesulfobacteriota</taxon>
        <taxon>Desulfuromonadia</taxon>
        <taxon>Geobacterales</taxon>
        <taxon>Geobacteraceae</taxon>
        <taxon>Geomonas</taxon>
    </lineage>
</organism>
<reference evidence="1" key="1">
    <citation type="submission" date="2022-04" db="EMBL/GenBank/DDBJ databases">
        <authorList>
            <person name="Liu G."/>
        </authorList>
    </citation>
    <scope>NUCLEOTIDE SEQUENCE</scope>
    <source>
        <strain evidence="1">RG22</strain>
    </source>
</reference>
<evidence type="ECO:0000313" key="1">
    <source>
        <dbReference type="EMBL" id="UPU37486.1"/>
    </source>
</evidence>
<dbReference type="RefSeq" id="WP_248647075.1">
    <property type="nucleotide sequence ID" value="NZ_CP096574.1"/>
</dbReference>
<dbReference type="Proteomes" id="UP000831485">
    <property type="component" value="Chromosome"/>
</dbReference>
<keyword evidence="2" id="KW-1185">Reference proteome</keyword>
<dbReference type="EMBL" id="CP096574">
    <property type="protein sequence ID" value="UPU37486.1"/>
    <property type="molecule type" value="Genomic_DNA"/>
</dbReference>
<sequence>MGKMTFSTSSKILAVKGKGKVKLAIDSPEAVQLLAVCNVAPSEVQCLNNGTPLINAWKTLVNGKEVTFCYSVKTRDNRIHIRDSVGKVTTLSHGRDHFVDELLQRFHSQPSPIQELSEDGDSASNKYLPLKEDVEAAYRMLAGQGQEISLDVLLEQIRINLTIQGVVLHDEWQIKTEANIVLWSI</sequence>
<name>A0ABY4LHM2_9BACT</name>
<accession>A0ABY4LHM2</accession>
<gene>
    <name evidence="1" type="ORF">M1B72_07215</name>
</gene>
<protein>
    <submittedName>
        <fullName evidence="1">Uncharacterized protein</fullName>
    </submittedName>
</protein>
<evidence type="ECO:0000313" key="2">
    <source>
        <dbReference type="Proteomes" id="UP000831485"/>
    </source>
</evidence>